<dbReference type="Proteomes" id="UP000786693">
    <property type="component" value="Unassembled WGS sequence"/>
</dbReference>
<keyword evidence="2" id="KW-1185">Reference proteome</keyword>
<proteinExistence type="predicted"/>
<name>A0ABQ4NI16_9RHOB</name>
<evidence type="ECO:0000313" key="1">
    <source>
        <dbReference type="EMBL" id="GIT94073.1"/>
    </source>
</evidence>
<reference evidence="1 2" key="1">
    <citation type="submission" date="2021-05" db="EMBL/GenBank/DDBJ databases">
        <title>Bacteria Genome sequencing.</title>
        <authorList>
            <person name="Takabe Y."/>
            <person name="Nakajima Y."/>
            <person name="Suzuki S."/>
            <person name="Shiozaki T."/>
        </authorList>
    </citation>
    <scope>NUCLEOTIDE SEQUENCE [LARGE SCALE GENOMIC DNA]</scope>
    <source>
        <strain evidence="1 2">AI_62</strain>
    </source>
</reference>
<protein>
    <submittedName>
        <fullName evidence="1">Uncharacterized protein</fullName>
    </submittedName>
</protein>
<comment type="caution">
    <text evidence="1">The sequence shown here is derived from an EMBL/GenBank/DDBJ whole genome shotgun (WGS) entry which is preliminary data.</text>
</comment>
<dbReference type="EMBL" id="BPFH01000001">
    <property type="protein sequence ID" value="GIT94073.1"/>
    <property type="molecule type" value="Genomic_DNA"/>
</dbReference>
<accession>A0ABQ4NI16</accession>
<sequence length="60" mass="6377">MGRALCACLSEAHGQTKTGKPTPQLSSARPPVTYSLQTARLLTPPQRKTALDTIPANPHP</sequence>
<organism evidence="1 2">
    <name type="scientific">Jannaschia pagri</name>
    <dbReference type="NCBI Taxonomy" id="2829797"/>
    <lineage>
        <taxon>Bacteria</taxon>
        <taxon>Pseudomonadati</taxon>
        <taxon>Pseudomonadota</taxon>
        <taxon>Alphaproteobacteria</taxon>
        <taxon>Rhodobacterales</taxon>
        <taxon>Roseobacteraceae</taxon>
        <taxon>Jannaschia</taxon>
    </lineage>
</organism>
<evidence type="ECO:0000313" key="2">
    <source>
        <dbReference type="Proteomes" id="UP000786693"/>
    </source>
</evidence>
<gene>
    <name evidence="1" type="ORF">JANAI62_06960</name>
</gene>